<evidence type="ECO:0008006" key="3">
    <source>
        <dbReference type="Google" id="ProtNLM"/>
    </source>
</evidence>
<dbReference type="InterPro" id="IPR025506">
    <property type="entry name" value="Abi_alpha"/>
</dbReference>
<dbReference type="Proteomes" id="UP001595462">
    <property type="component" value="Unassembled WGS sequence"/>
</dbReference>
<dbReference type="Gene3D" id="3.30.110.190">
    <property type="match status" value="1"/>
</dbReference>
<reference evidence="2" key="1">
    <citation type="journal article" date="2019" name="Int. J. Syst. Evol. Microbiol.">
        <title>The Global Catalogue of Microorganisms (GCM) 10K type strain sequencing project: providing services to taxonomists for standard genome sequencing and annotation.</title>
        <authorList>
            <consortium name="The Broad Institute Genomics Platform"/>
            <consortium name="The Broad Institute Genome Sequencing Center for Infectious Disease"/>
            <person name="Wu L."/>
            <person name="Ma J."/>
        </authorList>
    </citation>
    <scope>NUCLEOTIDE SEQUENCE [LARGE SCALE GENOMIC DNA]</scope>
    <source>
        <strain evidence="2">KCTC 52640</strain>
    </source>
</reference>
<sequence>MATNKSLKVRTPRAFQLLRQAARAAEDWPVAGSAVRRFQDAESWAMTELKQRLDAIAEQAADEAMQGAVRHRRGADPVRAPSEMLASLLAESRGVDPDAARARLYRQTLSRLVPDQVAMMALLADKEIAPLCHVTASRLPAGSTGALVLANTSSLGRDAGVLLRDYVPQYMSDLLNMGVFEAGPEDDRLADEYELLMADTQLRNTMERVRRDMKMYPRLQRFSVRMSPYGNALWQDCRPAPVALDGDAARAPFGADRTPVRHD</sequence>
<gene>
    <name evidence="1" type="ORF">ACFOSU_10140</name>
</gene>
<keyword evidence="2" id="KW-1185">Reference proteome</keyword>
<dbReference type="RefSeq" id="WP_380689055.1">
    <property type="nucleotide sequence ID" value="NZ_JBHRSS010000003.1"/>
</dbReference>
<dbReference type="EMBL" id="JBHRSS010000003">
    <property type="protein sequence ID" value="MFC3104255.1"/>
    <property type="molecule type" value="Genomic_DNA"/>
</dbReference>
<evidence type="ECO:0000313" key="1">
    <source>
        <dbReference type="EMBL" id="MFC3104255.1"/>
    </source>
</evidence>
<name>A0ABV7ENE5_9GAMM</name>
<evidence type="ECO:0000313" key="2">
    <source>
        <dbReference type="Proteomes" id="UP001595462"/>
    </source>
</evidence>
<comment type="caution">
    <text evidence="1">The sequence shown here is derived from an EMBL/GenBank/DDBJ whole genome shotgun (WGS) entry which is preliminary data.</text>
</comment>
<accession>A0ABV7ENE5</accession>
<proteinExistence type="predicted"/>
<organism evidence="1 2">
    <name type="scientific">Salinisphaera aquimarina</name>
    <dbReference type="NCBI Taxonomy" id="2094031"/>
    <lineage>
        <taxon>Bacteria</taxon>
        <taxon>Pseudomonadati</taxon>
        <taxon>Pseudomonadota</taxon>
        <taxon>Gammaproteobacteria</taxon>
        <taxon>Salinisphaerales</taxon>
        <taxon>Salinisphaeraceae</taxon>
        <taxon>Salinisphaera</taxon>
    </lineage>
</organism>
<dbReference type="Pfam" id="PF14337">
    <property type="entry name" value="Abi_alpha"/>
    <property type="match status" value="1"/>
</dbReference>
<protein>
    <recommendedName>
        <fullName evidence="3">DUF4393 domain-containing protein</fullName>
    </recommendedName>
</protein>